<gene>
    <name evidence="1" type="ORF">CEURO_LOCUS907</name>
</gene>
<dbReference type="OrthoDB" id="1737504at2759"/>
<organism evidence="1 2">
    <name type="scientific">Cuscuta europaea</name>
    <name type="common">European dodder</name>
    <dbReference type="NCBI Taxonomy" id="41803"/>
    <lineage>
        <taxon>Eukaryota</taxon>
        <taxon>Viridiplantae</taxon>
        <taxon>Streptophyta</taxon>
        <taxon>Embryophyta</taxon>
        <taxon>Tracheophyta</taxon>
        <taxon>Spermatophyta</taxon>
        <taxon>Magnoliopsida</taxon>
        <taxon>eudicotyledons</taxon>
        <taxon>Gunneridae</taxon>
        <taxon>Pentapetalae</taxon>
        <taxon>asterids</taxon>
        <taxon>lamiids</taxon>
        <taxon>Solanales</taxon>
        <taxon>Convolvulaceae</taxon>
        <taxon>Cuscuteae</taxon>
        <taxon>Cuscuta</taxon>
        <taxon>Cuscuta subgen. Cuscuta</taxon>
    </lineage>
</organism>
<keyword evidence="2" id="KW-1185">Reference proteome</keyword>
<evidence type="ECO:0008006" key="3">
    <source>
        <dbReference type="Google" id="ProtNLM"/>
    </source>
</evidence>
<dbReference type="PANTHER" id="PTHR46238:SF8">
    <property type="entry name" value="ENDONUCLEASE_EXONUCLEASE_PHOSPHATASE DOMAIN-CONTAINING PROTEIN"/>
    <property type="match status" value="1"/>
</dbReference>
<evidence type="ECO:0000313" key="2">
    <source>
        <dbReference type="Proteomes" id="UP001152484"/>
    </source>
</evidence>
<accession>A0A9P1DXA8</accession>
<dbReference type="Proteomes" id="UP001152484">
    <property type="component" value="Unassembled WGS sequence"/>
</dbReference>
<evidence type="ECO:0000313" key="1">
    <source>
        <dbReference type="EMBL" id="CAH9056356.1"/>
    </source>
</evidence>
<proteinExistence type="predicted"/>
<protein>
    <recommendedName>
        <fullName evidence="3">Reverse transcriptase domain-containing protein</fullName>
    </recommendedName>
</protein>
<dbReference type="AlphaFoldDB" id="A0A9P1DXA8"/>
<reference evidence="1" key="1">
    <citation type="submission" date="2022-07" db="EMBL/GenBank/DDBJ databases">
        <authorList>
            <person name="Macas J."/>
            <person name="Novak P."/>
            <person name="Neumann P."/>
        </authorList>
    </citation>
    <scope>NUCLEOTIDE SEQUENCE</scope>
</reference>
<comment type="caution">
    <text evidence="1">The sequence shown here is derived from an EMBL/GenBank/DDBJ whole genome shotgun (WGS) entry which is preliminary data.</text>
</comment>
<dbReference type="PANTHER" id="PTHR46238">
    <property type="entry name" value="REVERSE TRANSCRIPTASE DOMAIN-CONTAINING PROTEIN"/>
    <property type="match status" value="1"/>
</dbReference>
<sequence>MLATFEEEGWHRNHWQSNSGGRSSSNSGVTLDGKEIPVCDMFRYLGSIIQKDCELYGDVCHRIIAGWMKWKSASGFLCDRGMPTKLKGKFYRTAIRSALMYGVECWAVKQCHIQKMSVTEMRMLCWMCGHTRKDRLRNEVIR</sequence>
<dbReference type="EMBL" id="CAMAPE010000004">
    <property type="protein sequence ID" value="CAH9056356.1"/>
    <property type="molecule type" value="Genomic_DNA"/>
</dbReference>
<name>A0A9P1DXA8_CUSEU</name>